<proteinExistence type="predicted"/>
<dbReference type="Proteomes" id="UP000198729">
    <property type="component" value="Unassembled WGS sequence"/>
</dbReference>
<reference evidence="2 3" key="1">
    <citation type="submission" date="2016-10" db="EMBL/GenBank/DDBJ databases">
        <authorList>
            <person name="de Groot N.N."/>
        </authorList>
    </citation>
    <scope>NUCLEOTIDE SEQUENCE [LARGE SCALE GENOMIC DNA]</scope>
    <source>
        <strain evidence="2">1</strain>
    </source>
</reference>
<feature type="signal peptide" evidence="1">
    <location>
        <begin position="1"/>
        <end position="24"/>
    </location>
</feature>
<protein>
    <recommendedName>
        <fullName evidence="4">Glycine zipper domain-containing protein</fullName>
    </recommendedName>
</protein>
<accession>A0A1G5SHF5</accession>
<evidence type="ECO:0000313" key="3">
    <source>
        <dbReference type="Proteomes" id="UP000198729"/>
    </source>
</evidence>
<evidence type="ECO:0000313" key="2">
    <source>
        <dbReference type="EMBL" id="SCZ85819.1"/>
    </source>
</evidence>
<evidence type="ECO:0008006" key="4">
    <source>
        <dbReference type="Google" id="ProtNLM"/>
    </source>
</evidence>
<dbReference type="EMBL" id="FMWO01000049">
    <property type="protein sequence ID" value="SCZ85819.1"/>
    <property type="molecule type" value="Genomic_DNA"/>
</dbReference>
<dbReference type="STRING" id="51642.NSMM_410054"/>
<name>A0A1G5SHF5_9PROT</name>
<keyword evidence="3" id="KW-1185">Reference proteome</keyword>
<dbReference type="AlphaFoldDB" id="A0A1G5SHF5"/>
<organism evidence="2 3">
    <name type="scientific">Nitrosomonas mobilis</name>
    <dbReference type="NCBI Taxonomy" id="51642"/>
    <lineage>
        <taxon>Bacteria</taxon>
        <taxon>Pseudomonadati</taxon>
        <taxon>Pseudomonadota</taxon>
        <taxon>Betaproteobacteria</taxon>
        <taxon>Nitrosomonadales</taxon>
        <taxon>Nitrosomonadaceae</taxon>
        <taxon>Nitrosomonas</taxon>
    </lineage>
</organism>
<dbReference type="PROSITE" id="PS51257">
    <property type="entry name" value="PROKAR_LIPOPROTEIN"/>
    <property type="match status" value="1"/>
</dbReference>
<feature type="chain" id="PRO_5011545509" description="Glycine zipper domain-containing protein" evidence="1">
    <location>
        <begin position="25"/>
        <end position="208"/>
    </location>
</feature>
<evidence type="ECO:0000256" key="1">
    <source>
        <dbReference type="SAM" id="SignalP"/>
    </source>
</evidence>
<dbReference type="RefSeq" id="WP_090286440.1">
    <property type="nucleotide sequence ID" value="NZ_FMWO01000049.1"/>
</dbReference>
<sequence length="208" mass="22113">MNFRSKSLNLAVIFIFLSSLLASCATTEQNQQLGGAAVLGAAAGLATALITGDVGAGVAVGLAGAALGWGAVKMLQHNSQQVRTQNEDQRMYGLAPSSNKIQLKLNKGYASPNMVRPGAQTTVFSDYSLAVPRTQNNQAEVTYSWKLKKDGKVLTESKPVSQIKPAGGHQTMQPIDIPKNAKRGTYVVETRLASGSTYDINETIFVVQ</sequence>
<keyword evidence="1" id="KW-0732">Signal</keyword>
<gene>
    <name evidence="2" type="ORF">NSMM_410054</name>
</gene>